<evidence type="ECO:0000313" key="10">
    <source>
        <dbReference type="EMBL" id="EFA07629.1"/>
    </source>
</evidence>
<feature type="transmembrane region" description="Helical" evidence="8">
    <location>
        <begin position="31"/>
        <end position="49"/>
    </location>
</feature>
<evidence type="ECO:0000313" key="11">
    <source>
        <dbReference type="Proteomes" id="UP000007266"/>
    </source>
</evidence>
<dbReference type="KEGG" id="tca:100271708"/>
<feature type="transmembrane region" description="Helical" evidence="8">
    <location>
        <begin position="256"/>
        <end position="278"/>
    </location>
</feature>
<dbReference type="GO" id="GO:0007165">
    <property type="term" value="P:signal transduction"/>
    <property type="evidence" value="ECO:0007669"/>
    <property type="project" value="UniProtKB-KW"/>
</dbReference>
<feature type="transmembrane region" description="Helical" evidence="8">
    <location>
        <begin position="148"/>
        <end position="169"/>
    </location>
</feature>
<dbReference type="Pfam" id="PF08395">
    <property type="entry name" value="7tm_7"/>
    <property type="match status" value="1"/>
</dbReference>
<keyword evidence="11" id="KW-1185">Reference proteome</keyword>
<keyword evidence="4 8" id="KW-1133">Transmembrane helix</keyword>
<dbReference type="GO" id="GO:0050909">
    <property type="term" value="P:sensory perception of taste"/>
    <property type="evidence" value="ECO:0007669"/>
    <property type="project" value="InterPro"/>
</dbReference>
<dbReference type="GO" id="GO:0043025">
    <property type="term" value="C:neuronal cell body"/>
    <property type="evidence" value="ECO:0000318"/>
    <property type="project" value="GO_Central"/>
</dbReference>
<reference evidence="10" key="4">
    <citation type="submission" date="2014-11" db="EMBL/GenBank/DDBJ databases">
        <title>Tools and pipelines for BioNano data: molecule assembly pipeline and FASTA super scaffolding tool.</title>
        <authorList>
            <person name="Shelton J.M."/>
            <person name="Herndon N."/>
            <person name="Coleman C."/>
            <person name="Lu N."/>
            <person name="Brown S.J."/>
        </authorList>
    </citation>
    <scope>NUCLEOTIDE SEQUENCE</scope>
    <source>
        <strain evidence="10">Georgia GA2</strain>
    </source>
</reference>
<evidence type="ECO:0000256" key="8">
    <source>
        <dbReference type="RuleBase" id="RU363108"/>
    </source>
</evidence>
<evidence type="ECO:0000256" key="3">
    <source>
        <dbReference type="ARBA" id="ARBA00022692"/>
    </source>
</evidence>
<dbReference type="HOGENOM" id="CLU_753019_0_0_1"/>
<evidence type="ECO:0000256" key="2">
    <source>
        <dbReference type="ARBA" id="ARBA00022475"/>
    </source>
</evidence>
<dbReference type="Proteomes" id="UP000007266">
    <property type="component" value="Linkage group 7"/>
</dbReference>
<sequence length="357" mass="41823">MYLFETLPNYMIFVYRSLGIIQFCPKNSHKIVKISPTVLYVCLQLYFLYTSVKFSSDYMTLGFTGLFHYLDLLSTVGTVLSMLTSLVMFRKRSKRLKTLLEQTDKIEIFQTNEKSRLSCIQILLFAGIVGLILLVPFSNSMIDLSFFYFIPLFINIFDHMFLCDILNFISSKFGSINHHLRHQIKTEDEDIKTNIRRVQELSFSHYNLVDLTKKITRLFEITTLAAMGMWFGYMVDGSYYTLHVLVHGSPSFWTDVGFNCMFGVLHFFWLCFVIDGFARTQNTANLAAIYLHDIWNKYLERGKLDRNVRYLQLISIRFYNTKVRFTAMDFFSLDWTFGHLMIAAVATYVVILIEIEI</sequence>
<name>B8PUP8_TRICA</name>
<dbReference type="EMBL" id="EU170094">
    <property type="protein sequence ID" value="ABY40619.1"/>
    <property type="molecule type" value="Genomic_DNA"/>
</dbReference>
<dbReference type="KEGG" id="tca:103313578"/>
<evidence type="ECO:0000313" key="9">
    <source>
        <dbReference type="EMBL" id="ABY40619.1"/>
    </source>
</evidence>
<comment type="function">
    <text evidence="8">Gustatory receptor which mediates acceptance or avoidance behavior, depending on its substrates.</text>
</comment>
<evidence type="ECO:0000256" key="6">
    <source>
        <dbReference type="ARBA" id="ARBA00023170"/>
    </source>
</evidence>
<dbReference type="InterPro" id="IPR013604">
    <property type="entry name" value="7TM_chemorcpt"/>
</dbReference>
<keyword evidence="5 8" id="KW-0472">Membrane</keyword>
<keyword evidence="3 8" id="KW-0812">Transmembrane</keyword>
<evidence type="ECO:0000256" key="7">
    <source>
        <dbReference type="ARBA" id="ARBA00023224"/>
    </source>
</evidence>
<dbReference type="GeneID" id="103313578"/>
<accession>B8PUP8</accession>
<keyword evidence="2 8" id="KW-1003">Cell membrane</keyword>
<keyword evidence="6 8" id="KW-0675">Receptor</keyword>
<feature type="transmembrane region" description="Helical" evidence="8">
    <location>
        <begin position="330"/>
        <end position="353"/>
    </location>
</feature>
<dbReference type="GO" id="GO:0007635">
    <property type="term" value="P:chemosensory behavior"/>
    <property type="evidence" value="ECO:0000318"/>
    <property type="project" value="GO_Central"/>
</dbReference>
<dbReference type="OrthoDB" id="6425201at2759"/>
<keyword evidence="7 8" id="KW-0807">Transducer</keyword>
<feature type="transmembrane region" description="Helical" evidence="8">
    <location>
        <begin position="69"/>
        <end position="89"/>
    </location>
</feature>
<feature type="transmembrane region" description="Helical" evidence="8">
    <location>
        <begin position="122"/>
        <end position="142"/>
    </location>
</feature>
<feature type="transmembrane region" description="Helical" evidence="8">
    <location>
        <begin position="218"/>
        <end position="236"/>
    </location>
</feature>
<evidence type="ECO:0000256" key="4">
    <source>
        <dbReference type="ARBA" id="ARBA00022989"/>
    </source>
</evidence>
<reference evidence="9" key="1">
    <citation type="submission" date="2007-09" db="EMBL/GenBank/DDBJ databases">
        <title>Characterization of Tribolium castaneum chemoreceptors.</title>
        <authorList>
            <person name="Abdel-latief M."/>
        </authorList>
    </citation>
    <scope>NUCLEOTIDE SEQUENCE</scope>
    <source>
        <tissue evidence="9">Gustatory organ</tissue>
    </source>
</reference>
<dbReference type="PANTHER" id="PTHR21143">
    <property type="entry name" value="INVERTEBRATE GUSTATORY RECEPTOR"/>
    <property type="match status" value="1"/>
</dbReference>
<dbReference type="EMBL" id="KQ971352">
    <property type="protein sequence ID" value="EFA07629.1"/>
    <property type="molecule type" value="Genomic_DNA"/>
</dbReference>
<dbReference type="RefSeq" id="NP_001138953.1">
    <property type="nucleotide sequence ID" value="NM_001145481.1"/>
</dbReference>
<comment type="subcellular location">
    <subcellularLocation>
        <location evidence="1 8">Cell membrane</location>
        <topology evidence="1 8">Multi-pass membrane protein</topology>
    </subcellularLocation>
</comment>
<reference evidence="10 11" key="2">
    <citation type="journal article" date="2008" name="Nature">
        <title>The genome of the model beetle and pest Tribolium castaneum.</title>
        <authorList>
            <consortium name="Tribolium Genome Sequencing Consortium"/>
            <person name="Richards S."/>
            <person name="Gibbs R.A."/>
            <person name="Weinstock G.M."/>
            <person name="Brown S.J."/>
            <person name="Denell R."/>
            <person name="Beeman R.W."/>
            <person name="Gibbs R."/>
            <person name="Beeman R.W."/>
            <person name="Brown S.J."/>
            <person name="Bucher G."/>
            <person name="Friedrich M."/>
            <person name="Grimmelikhuijzen C.J."/>
            <person name="Klingler M."/>
            <person name="Lorenzen M."/>
            <person name="Richards S."/>
            <person name="Roth S."/>
            <person name="Schroder R."/>
            <person name="Tautz D."/>
            <person name="Zdobnov E.M."/>
            <person name="Muzny D."/>
            <person name="Gibbs R.A."/>
            <person name="Weinstock G.M."/>
            <person name="Attaway T."/>
            <person name="Bell S."/>
            <person name="Buhay C.J."/>
            <person name="Chandrabose M.N."/>
            <person name="Chavez D."/>
            <person name="Clerk-Blankenburg K.P."/>
            <person name="Cree A."/>
            <person name="Dao M."/>
            <person name="Davis C."/>
            <person name="Chacko J."/>
            <person name="Dinh H."/>
            <person name="Dugan-Rocha S."/>
            <person name="Fowler G."/>
            <person name="Garner T.T."/>
            <person name="Garnes J."/>
            <person name="Gnirke A."/>
            <person name="Hawes A."/>
            <person name="Hernandez J."/>
            <person name="Hines S."/>
            <person name="Holder M."/>
            <person name="Hume J."/>
            <person name="Jhangiani S.N."/>
            <person name="Joshi V."/>
            <person name="Khan Z.M."/>
            <person name="Jackson L."/>
            <person name="Kovar C."/>
            <person name="Kowis A."/>
            <person name="Lee S."/>
            <person name="Lewis L.R."/>
            <person name="Margolis J."/>
            <person name="Morgan M."/>
            <person name="Nazareth L.V."/>
            <person name="Nguyen N."/>
            <person name="Okwuonu G."/>
            <person name="Parker D."/>
            <person name="Richards S."/>
            <person name="Ruiz S.J."/>
            <person name="Santibanez J."/>
            <person name="Savard J."/>
            <person name="Scherer S.E."/>
            <person name="Schneider B."/>
            <person name="Sodergren E."/>
            <person name="Tautz D."/>
            <person name="Vattahil S."/>
            <person name="Villasana D."/>
            <person name="White C.S."/>
            <person name="Wright R."/>
            <person name="Park Y."/>
            <person name="Beeman R.W."/>
            <person name="Lord J."/>
            <person name="Oppert B."/>
            <person name="Lorenzen M."/>
            <person name="Brown S."/>
            <person name="Wang L."/>
            <person name="Savard J."/>
            <person name="Tautz D."/>
            <person name="Richards S."/>
            <person name="Weinstock G."/>
            <person name="Gibbs R.A."/>
            <person name="Liu Y."/>
            <person name="Worley K."/>
            <person name="Weinstock G."/>
            <person name="Elsik C.G."/>
            <person name="Reese J.T."/>
            <person name="Elhaik E."/>
            <person name="Landan G."/>
            <person name="Graur D."/>
            <person name="Arensburger P."/>
            <person name="Atkinson P."/>
            <person name="Beeman R.W."/>
            <person name="Beidler J."/>
            <person name="Brown S.J."/>
            <person name="Demuth J.P."/>
            <person name="Drury D.W."/>
            <person name="Du Y.Z."/>
            <person name="Fujiwara H."/>
            <person name="Lorenzen M."/>
            <person name="Maselli V."/>
            <person name="Osanai M."/>
            <person name="Park Y."/>
            <person name="Robertson H.M."/>
            <person name="Tu Z."/>
            <person name="Wang J.J."/>
            <person name="Wang S."/>
            <person name="Richards S."/>
            <person name="Song H."/>
            <person name="Zhang L."/>
            <person name="Sodergren E."/>
            <person name="Werner D."/>
            <person name="Stanke M."/>
            <person name="Morgenstern B."/>
            <person name="Solovyev V."/>
            <person name="Kosarev P."/>
            <person name="Brown G."/>
            <person name="Chen H.C."/>
            <person name="Ermolaeva O."/>
            <person name="Hlavina W."/>
            <person name="Kapustin Y."/>
            <person name="Kiryutin B."/>
            <person name="Kitts P."/>
            <person name="Maglott D."/>
            <person name="Pruitt K."/>
            <person name="Sapojnikov V."/>
            <person name="Souvorov A."/>
            <person name="Mackey A.J."/>
            <person name="Waterhouse R.M."/>
            <person name="Wyder S."/>
            <person name="Zdobnov E.M."/>
            <person name="Zdobnov E.M."/>
            <person name="Wyder S."/>
            <person name="Kriventseva E.V."/>
            <person name="Kadowaki T."/>
            <person name="Bork P."/>
            <person name="Aranda M."/>
            <person name="Bao R."/>
            <person name="Beermann A."/>
            <person name="Berns N."/>
            <person name="Bolognesi R."/>
            <person name="Bonneton F."/>
            <person name="Bopp D."/>
            <person name="Brown S.J."/>
            <person name="Bucher G."/>
            <person name="Butts T."/>
            <person name="Chaumot A."/>
            <person name="Denell R.E."/>
            <person name="Ferrier D.E."/>
            <person name="Friedrich M."/>
            <person name="Gordon C.M."/>
            <person name="Jindra M."/>
            <person name="Klingler M."/>
            <person name="Lan Q."/>
            <person name="Lattorff H.M."/>
            <person name="Laudet V."/>
            <person name="von Levetsow C."/>
            <person name="Liu Z."/>
            <person name="Lutz R."/>
            <person name="Lynch J.A."/>
            <person name="da Fonseca R.N."/>
            <person name="Posnien N."/>
            <person name="Reuter R."/>
            <person name="Roth S."/>
            <person name="Savard J."/>
            <person name="Schinko J.B."/>
            <person name="Schmitt C."/>
            <person name="Schoppmeier M."/>
            <person name="Schroder R."/>
            <person name="Shippy T.D."/>
            <person name="Simonnet F."/>
            <person name="Marques-Souza H."/>
            <person name="Tautz D."/>
            <person name="Tomoyasu Y."/>
            <person name="Trauner J."/>
            <person name="Van der Zee M."/>
            <person name="Vervoort M."/>
            <person name="Wittkopp N."/>
            <person name="Wimmer E.A."/>
            <person name="Yang X."/>
            <person name="Jones A.K."/>
            <person name="Sattelle D.B."/>
            <person name="Ebert P.R."/>
            <person name="Nelson D."/>
            <person name="Scott J.G."/>
            <person name="Beeman R.W."/>
            <person name="Muthukrishnan S."/>
            <person name="Kramer K.J."/>
            <person name="Arakane Y."/>
            <person name="Beeman R.W."/>
            <person name="Zhu Q."/>
            <person name="Hogenkamp D."/>
            <person name="Dixit R."/>
            <person name="Oppert B."/>
            <person name="Jiang H."/>
            <person name="Zou Z."/>
            <person name="Marshall J."/>
            <person name="Elpidina E."/>
            <person name="Vinokurov K."/>
            <person name="Oppert C."/>
            <person name="Zou Z."/>
            <person name="Evans J."/>
            <person name="Lu Z."/>
            <person name="Zhao P."/>
            <person name="Sumathipala N."/>
            <person name="Altincicek B."/>
            <person name="Vilcinskas A."/>
            <person name="Williams M."/>
            <person name="Hultmark D."/>
            <person name="Hetru C."/>
            <person name="Jiang H."/>
            <person name="Grimmelikhuijzen C.J."/>
            <person name="Hauser F."/>
            <person name="Cazzamali G."/>
            <person name="Williamson M."/>
            <person name="Park Y."/>
            <person name="Li B."/>
            <person name="Tanaka Y."/>
            <person name="Predel R."/>
            <person name="Neupert S."/>
            <person name="Schachtner J."/>
            <person name="Verleyen P."/>
            <person name="Raible F."/>
            <person name="Bork P."/>
            <person name="Friedrich M."/>
            <person name="Walden K.K."/>
            <person name="Robertson H.M."/>
            <person name="Angeli S."/>
            <person name="Foret S."/>
            <person name="Bucher G."/>
            <person name="Schuetz S."/>
            <person name="Maleszka R."/>
            <person name="Wimmer E.A."/>
            <person name="Beeman R.W."/>
            <person name="Lorenzen M."/>
            <person name="Tomoyasu Y."/>
            <person name="Miller S.C."/>
            <person name="Grossmann D."/>
            <person name="Bucher G."/>
        </authorList>
    </citation>
    <scope>NUCLEOTIDE SEQUENCE [LARGE SCALE GENOMIC DNA]</scope>
    <source>
        <strain evidence="10 11">Georgia GA2</strain>
    </source>
</reference>
<dbReference type="GO" id="GO:0030424">
    <property type="term" value="C:axon"/>
    <property type="evidence" value="ECO:0000318"/>
    <property type="project" value="GO_Central"/>
</dbReference>
<dbReference type="PANTHER" id="PTHR21143:SF133">
    <property type="entry name" value="GUSTATORY AND PHEROMONE RECEPTOR 32A-RELATED"/>
    <property type="match status" value="1"/>
</dbReference>
<dbReference type="GO" id="GO:0008049">
    <property type="term" value="P:male courtship behavior"/>
    <property type="evidence" value="ECO:0000318"/>
    <property type="project" value="GO_Central"/>
</dbReference>
<gene>
    <name evidence="9" type="primary">Gr103</name>
    <name evidence="10" type="synonym">TcGr136</name>
    <name evidence="10" type="ORF">TcasGA2_TC030225</name>
</gene>
<dbReference type="InParanoid" id="B8PUP8"/>
<evidence type="ECO:0000256" key="1">
    <source>
        <dbReference type="ARBA" id="ARBA00004651"/>
    </source>
</evidence>
<reference evidence="10 11" key="3">
    <citation type="journal article" date="2010" name="Nucleic Acids Res.">
        <title>BeetleBase in 2010: revisions to provide comprehensive genomic information for Tribolium castaneum.</title>
        <authorList>
            <person name="Kim H.S."/>
            <person name="Murphy T."/>
            <person name="Xia J."/>
            <person name="Caragea D."/>
            <person name="Park Y."/>
            <person name="Beeman R.W."/>
            <person name="Lorenzen M.D."/>
            <person name="Butcher S."/>
            <person name="Manak J.R."/>
            <person name="Brown S.J."/>
        </authorList>
    </citation>
    <scope>GENOME REANNOTATION</scope>
    <source>
        <strain evidence="10 11">Georgia GA2</strain>
    </source>
</reference>
<dbReference type="GO" id="GO:0030425">
    <property type="term" value="C:dendrite"/>
    <property type="evidence" value="ECO:0000318"/>
    <property type="project" value="GO_Central"/>
</dbReference>
<protein>
    <recommendedName>
        <fullName evidence="8">Gustatory receptor</fullName>
    </recommendedName>
</protein>
<comment type="similarity">
    <text evidence="8">Belongs to the insect chemoreceptor superfamily. Gustatory receptor (GR) family.</text>
</comment>
<dbReference type="GO" id="GO:0005886">
    <property type="term" value="C:plasma membrane"/>
    <property type="evidence" value="ECO:0007669"/>
    <property type="project" value="UniProtKB-SubCell"/>
</dbReference>
<organism evidence="9">
    <name type="scientific">Tribolium castaneum</name>
    <name type="common">Red flour beetle</name>
    <dbReference type="NCBI Taxonomy" id="7070"/>
    <lineage>
        <taxon>Eukaryota</taxon>
        <taxon>Metazoa</taxon>
        <taxon>Ecdysozoa</taxon>
        <taxon>Arthropoda</taxon>
        <taxon>Hexapoda</taxon>
        <taxon>Insecta</taxon>
        <taxon>Pterygota</taxon>
        <taxon>Neoptera</taxon>
        <taxon>Endopterygota</taxon>
        <taxon>Coleoptera</taxon>
        <taxon>Polyphaga</taxon>
        <taxon>Cucujiformia</taxon>
        <taxon>Tenebrionidae</taxon>
        <taxon>Tenebrionidae incertae sedis</taxon>
        <taxon>Tribolium</taxon>
    </lineage>
</organism>
<dbReference type="AlphaFoldDB" id="B8PUP8"/>
<proteinExistence type="inferred from homology"/>
<evidence type="ECO:0000256" key="5">
    <source>
        <dbReference type="ARBA" id="ARBA00023136"/>
    </source>
</evidence>